<organism evidence="1 2">
    <name type="scientific">Echinococcus multilocularis</name>
    <name type="common">Fox tapeworm</name>
    <dbReference type="NCBI Taxonomy" id="6211"/>
    <lineage>
        <taxon>Eukaryota</taxon>
        <taxon>Metazoa</taxon>
        <taxon>Spiralia</taxon>
        <taxon>Lophotrochozoa</taxon>
        <taxon>Platyhelminthes</taxon>
        <taxon>Cestoda</taxon>
        <taxon>Eucestoda</taxon>
        <taxon>Cyclophyllidea</taxon>
        <taxon>Taeniidae</taxon>
        <taxon>Echinococcus</taxon>
    </lineage>
</organism>
<sequence length="94" mass="10418">MRLIDRLIILYSCIGNKSRVSIVHSCSHQISAHLDTSRKTASLSCCAICPQNAFPFSCVMSFSQVTIARPSTYLVMGPVVDFGRQRSRIPPTLM</sequence>
<accession>A0A0S4MII7</accession>
<reference evidence="1" key="1">
    <citation type="journal article" date="2013" name="Nature">
        <title>The genomes of four tapeworm species reveal adaptations to parasitism.</title>
        <authorList>
            <person name="Tsai I.J."/>
            <person name="Zarowiecki M."/>
            <person name="Holroyd N."/>
            <person name="Garciarrubio A."/>
            <person name="Sanchez-Flores A."/>
            <person name="Brooks K.L."/>
            <person name="Tracey A."/>
            <person name="Bobes R.J."/>
            <person name="Fragoso G."/>
            <person name="Sciutto E."/>
            <person name="Aslett M."/>
            <person name="Beasley H."/>
            <person name="Bennett H.M."/>
            <person name="Cai J."/>
            <person name="Camicia F."/>
            <person name="Clark R."/>
            <person name="Cucher M."/>
            <person name="De Silva N."/>
            <person name="Day T.A."/>
            <person name="Deplazes P."/>
            <person name="Estrada K."/>
            <person name="Fernandez C."/>
            <person name="Holland P.W."/>
            <person name="Hou J."/>
            <person name="Hu S."/>
            <person name="Huckvale T."/>
            <person name="Hung S.S."/>
            <person name="Kamenetzky L."/>
            <person name="Keane J.A."/>
            <person name="Kiss F."/>
            <person name="Koziol U."/>
            <person name="Lambert O."/>
            <person name="Liu K."/>
            <person name="Luo X."/>
            <person name="Luo Y."/>
            <person name="Macchiaroli N."/>
            <person name="Nichol S."/>
            <person name="Paps J."/>
            <person name="Parkinson J."/>
            <person name="Pouchkina-Stantcheva N."/>
            <person name="Riddiford N."/>
            <person name="Rosenzvit M."/>
            <person name="Salinas G."/>
            <person name="Wasmuth J.D."/>
            <person name="Zamanian M."/>
            <person name="Zheng Y."/>
            <person name="Cai X."/>
            <person name="Soberon X."/>
            <person name="Olson P.D."/>
            <person name="Laclette J.P."/>
            <person name="Brehm K."/>
            <person name="Berriman M."/>
            <person name="Garciarrubio A."/>
            <person name="Bobes R.J."/>
            <person name="Fragoso G."/>
            <person name="Sanchez-Flores A."/>
            <person name="Estrada K."/>
            <person name="Cevallos M.A."/>
            <person name="Morett E."/>
            <person name="Gonzalez V."/>
            <person name="Portillo T."/>
            <person name="Ochoa-Leyva A."/>
            <person name="Jose M.V."/>
            <person name="Sciutto E."/>
            <person name="Landa A."/>
            <person name="Jimenez L."/>
            <person name="Valdes V."/>
            <person name="Carrero J.C."/>
            <person name="Larralde C."/>
            <person name="Morales-Montor J."/>
            <person name="Limon-Lason J."/>
            <person name="Soberon X."/>
            <person name="Laclette J.P."/>
        </authorList>
    </citation>
    <scope>NUCLEOTIDE SEQUENCE [LARGE SCALE GENOMIC DNA]</scope>
</reference>
<evidence type="ECO:0000313" key="1">
    <source>
        <dbReference type="EMBL" id="CUT98625.1"/>
    </source>
</evidence>
<reference evidence="1" key="2">
    <citation type="submission" date="2015-11" db="EMBL/GenBank/DDBJ databases">
        <authorList>
            <person name="Zhang Y."/>
            <person name="Guo Z."/>
        </authorList>
    </citation>
    <scope>NUCLEOTIDE SEQUENCE</scope>
</reference>
<dbReference type="EMBL" id="LN902842">
    <property type="protein sequence ID" value="CUT98625.1"/>
    <property type="molecule type" value="Genomic_DNA"/>
</dbReference>
<protein>
    <submittedName>
        <fullName evidence="1">Ferredoxin Fd1, Fd2</fullName>
    </submittedName>
</protein>
<name>A0A0S4MII7_ECHMU</name>
<evidence type="ECO:0000313" key="2">
    <source>
        <dbReference type="Proteomes" id="UP000017246"/>
    </source>
</evidence>
<keyword evidence="2" id="KW-1185">Reference proteome</keyword>
<dbReference type="AlphaFoldDB" id="A0A0S4MII7"/>
<proteinExistence type="predicted"/>
<dbReference type="Proteomes" id="UP000017246">
    <property type="component" value="Unassembled WGS sequence"/>
</dbReference>